<gene>
    <name evidence="1" type="ORF">COLINT_03525</name>
</gene>
<accession>C4FBR2</accession>
<dbReference type="Proteomes" id="UP000003295">
    <property type="component" value="Unassembled WGS sequence"/>
</dbReference>
<protein>
    <submittedName>
        <fullName evidence="1">Uncharacterized protein</fullName>
    </submittedName>
</protein>
<dbReference type="EMBL" id="ABXH02000040">
    <property type="protein sequence ID" value="EEP43741.1"/>
    <property type="molecule type" value="Genomic_DNA"/>
</dbReference>
<reference evidence="1 2" key="1">
    <citation type="submission" date="2009-04" db="EMBL/GenBank/DDBJ databases">
        <authorList>
            <person name="Weinstock G."/>
            <person name="Sodergren E."/>
            <person name="Clifton S."/>
            <person name="Fulton L."/>
            <person name="Fulton B."/>
            <person name="Courtney L."/>
            <person name="Fronick C."/>
            <person name="Harrison M."/>
            <person name="Strong C."/>
            <person name="Farmer C."/>
            <person name="Delahaunty K."/>
            <person name="Markovic C."/>
            <person name="Hall O."/>
            <person name="Minx P."/>
            <person name="Tomlinson C."/>
            <person name="Mitreva M."/>
            <person name="Nelson J."/>
            <person name="Hou S."/>
            <person name="Wollam A."/>
            <person name="Pepin K.H."/>
            <person name="Johnson M."/>
            <person name="Bhonagiri V."/>
            <person name="Nash W.E."/>
            <person name="Warren W."/>
            <person name="Chinwalla A."/>
            <person name="Mardis E.R."/>
            <person name="Wilson R.K."/>
        </authorList>
    </citation>
    <scope>NUCLEOTIDE SEQUENCE [LARGE SCALE GENOMIC DNA]</scope>
    <source>
        <strain evidence="1 2">DSM 13280</strain>
    </source>
</reference>
<dbReference type="HOGENOM" id="CLU_2805057_0_0_11"/>
<dbReference type="AlphaFoldDB" id="C4FBR2"/>
<evidence type="ECO:0000313" key="1">
    <source>
        <dbReference type="EMBL" id="EEP43741.1"/>
    </source>
</evidence>
<evidence type="ECO:0000313" key="2">
    <source>
        <dbReference type="Proteomes" id="UP000003295"/>
    </source>
</evidence>
<comment type="caution">
    <text evidence="1">The sequence shown here is derived from an EMBL/GenBank/DDBJ whole genome shotgun (WGS) entry which is preliminary data.</text>
</comment>
<name>C4FBR2_9ACTN</name>
<dbReference type="STRING" id="521003.COLINT_03525"/>
<sequence>MDELFRIKIGARRVGRLRSALKAQVANGRPASLLAKGQTEYEKAQLGRGRGMHLERLRPLDRVSRAR</sequence>
<organism evidence="1 2">
    <name type="scientific">Collinsella intestinalis DSM 13280</name>
    <dbReference type="NCBI Taxonomy" id="521003"/>
    <lineage>
        <taxon>Bacteria</taxon>
        <taxon>Bacillati</taxon>
        <taxon>Actinomycetota</taxon>
        <taxon>Coriobacteriia</taxon>
        <taxon>Coriobacteriales</taxon>
        <taxon>Coriobacteriaceae</taxon>
        <taxon>Collinsella</taxon>
    </lineage>
</organism>
<proteinExistence type="predicted"/>